<evidence type="ECO:0000313" key="2">
    <source>
        <dbReference type="EMBL" id="KIK76955.1"/>
    </source>
</evidence>
<evidence type="ECO:0000256" key="1">
    <source>
        <dbReference type="SAM" id="MobiDB-lite"/>
    </source>
</evidence>
<gene>
    <name evidence="2" type="ORF">PAXRUDRAFT_17827</name>
</gene>
<reference evidence="2 3" key="1">
    <citation type="submission" date="2014-04" db="EMBL/GenBank/DDBJ databases">
        <authorList>
            <consortium name="DOE Joint Genome Institute"/>
            <person name="Kuo A."/>
            <person name="Kohler A."/>
            <person name="Jargeat P."/>
            <person name="Nagy L.G."/>
            <person name="Floudas D."/>
            <person name="Copeland A."/>
            <person name="Barry K.W."/>
            <person name="Cichocki N."/>
            <person name="Veneault-Fourrey C."/>
            <person name="LaButti K."/>
            <person name="Lindquist E.A."/>
            <person name="Lipzen A."/>
            <person name="Lundell T."/>
            <person name="Morin E."/>
            <person name="Murat C."/>
            <person name="Sun H."/>
            <person name="Tunlid A."/>
            <person name="Henrissat B."/>
            <person name="Grigoriev I.V."/>
            <person name="Hibbett D.S."/>
            <person name="Martin F."/>
            <person name="Nordberg H.P."/>
            <person name="Cantor M.N."/>
            <person name="Hua S.X."/>
        </authorList>
    </citation>
    <scope>NUCLEOTIDE SEQUENCE [LARGE SCALE GENOMIC DNA]</scope>
    <source>
        <strain evidence="2 3">Ve08.2h10</strain>
    </source>
</reference>
<protein>
    <submittedName>
        <fullName evidence="2">Uncharacterized protein</fullName>
    </submittedName>
</protein>
<keyword evidence="3" id="KW-1185">Reference proteome</keyword>
<reference evidence="3" key="2">
    <citation type="submission" date="2015-01" db="EMBL/GenBank/DDBJ databases">
        <title>Evolutionary Origins and Diversification of the Mycorrhizal Mutualists.</title>
        <authorList>
            <consortium name="DOE Joint Genome Institute"/>
            <consortium name="Mycorrhizal Genomics Consortium"/>
            <person name="Kohler A."/>
            <person name="Kuo A."/>
            <person name="Nagy L.G."/>
            <person name="Floudas D."/>
            <person name="Copeland A."/>
            <person name="Barry K.W."/>
            <person name="Cichocki N."/>
            <person name="Veneault-Fourrey C."/>
            <person name="LaButti K."/>
            <person name="Lindquist E.A."/>
            <person name="Lipzen A."/>
            <person name="Lundell T."/>
            <person name="Morin E."/>
            <person name="Murat C."/>
            <person name="Riley R."/>
            <person name="Ohm R."/>
            <person name="Sun H."/>
            <person name="Tunlid A."/>
            <person name="Henrissat B."/>
            <person name="Grigoriev I.V."/>
            <person name="Hibbett D.S."/>
            <person name="Martin F."/>
        </authorList>
    </citation>
    <scope>NUCLEOTIDE SEQUENCE [LARGE SCALE GENOMIC DNA]</scope>
    <source>
        <strain evidence="3">Ve08.2h10</strain>
    </source>
</reference>
<dbReference type="HOGENOM" id="CLU_1982277_0_0_1"/>
<dbReference type="AlphaFoldDB" id="A0A0D0DGE7"/>
<evidence type="ECO:0000313" key="3">
    <source>
        <dbReference type="Proteomes" id="UP000054538"/>
    </source>
</evidence>
<dbReference type="Proteomes" id="UP000054538">
    <property type="component" value="Unassembled WGS sequence"/>
</dbReference>
<name>A0A0D0DGE7_9AGAM</name>
<sequence>MEWEGEGGGEGGIYQDGGKENQFGMDVDGPSNYTNQGKSKAMGNFPDPTPLPEHFQVSNKGAMSAYNSHQAGFQFTAAKAHAINSCATSCAASRAASLPSCATSHPPLSHAVSCPPSDGQLFSLSH</sequence>
<feature type="region of interest" description="Disordered" evidence="1">
    <location>
        <begin position="1"/>
        <end position="52"/>
    </location>
</feature>
<organism evidence="2 3">
    <name type="scientific">Paxillus rubicundulus Ve08.2h10</name>
    <dbReference type="NCBI Taxonomy" id="930991"/>
    <lineage>
        <taxon>Eukaryota</taxon>
        <taxon>Fungi</taxon>
        <taxon>Dikarya</taxon>
        <taxon>Basidiomycota</taxon>
        <taxon>Agaricomycotina</taxon>
        <taxon>Agaricomycetes</taxon>
        <taxon>Agaricomycetidae</taxon>
        <taxon>Boletales</taxon>
        <taxon>Paxilineae</taxon>
        <taxon>Paxillaceae</taxon>
        <taxon>Paxillus</taxon>
    </lineage>
</organism>
<accession>A0A0D0DGE7</accession>
<proteinExistence type="predicted"/>
<dbReference type="EMBL" id="KN827211">
    <property type="protein sequence ID" value="KIK76955.1"/>
    <property type="molecule type" value="Genomic_DNA"/>
</dbReference>
<feature type="region of interest" description="Disordered" evidence="1">
    <location>
        <begin position="101"/>
        <end position="126"/>
    </location>
</feature>
<dbReference type="InParanoid" id="A0A0D0DGE7"/>